<evidence type="ECO:0008006" key="5">
    <source>
        <dbReference type="Google" id="ProtNLM"/>
    </source>
</evidence>
<organism evidence="3 4">
    <name type="scientific">Hymenobacter psychrotolerans DSM 18569</name>
    <dbReference type="NCBI Taxonomy" id="1121959"/>
    <lineage>
        <taxon>Bacteria</taxon>
        <taxon>Pseudomonadati</taxon>
        <taxon>Bacteroidota</taxon>
        <taxon>Cytophagia</taxon>
        <taxon>Cytophagales</taxon>
        <taxon>Hymenobacteraceae</taxon>
        <taxon>Hymenobacter</taxon>
    </lineage>
</organism>
<feature type="chain" id="PRO_5011980166" description="Secreted protein" evidence="2">
    <location>
        <begin position="22"/>
        <end position="116"/>
    </location>
</feature>
<dbReference type="STRING" id="1121959.SAMN02746009_03119"/>
<sequence>MTKHLLLSTLAVAALSLSACSSEPSDLRPDKKVSLDMVEPGSRSSDNFDQHTEAAASQHKGGAIAEPISSHVTLDQREKPSADHATSANAEETLKNSSDETAAEKATVADPAAKKK</sequence>
<dbReference type="AlphaFoldDB" id="A0A1M7CBL9"/>
<protein>
    <recommendedName>
        <fullName evidence="5">Secreted protein</fullName>
    </recommendedName>
</protein>
<dbReference type="Proteomes" id="UP000183947">
    <property type="component" value="Unassembled WGS sequence"/>
</dbReference>
<proteinExistence type="predicted"/>
<accession>A0A1M7CBL9</accession>
<reference evidence="4" key="1">
    <citation type="submission" date="2016-11" db="EMBL/GenBank/DDBJ databases">
        <authorList>
            <person name="Varghese N."/>
            <person name="Submissions S."/>
        </authorList>
    </citation>
    <scope>NUCLEOTIDE SEQUENCE [LARGE SCALE GENOMIC DNA]</scope>
    <source>
        <strain evidence="4">DSM 18569</strain>
    </source>
</reference>
<name>A0A1M7CBL9_9BACT</name>
<feature type="compositionally biased region" description="Basic and acidic residues" evidence="1">
    <location>
        <begin position="25"/>
        <end position="34"/>
    </location>
</feature>
<dbReference type="EMBL" id="FRAS01000018">
    <property type="protein sequence ID" value="SHL64655.1"/>
    <property type="molecule type" value="Genomic_DNA"/>
</dbReference>
<keyword evidence="2" id="KW-0732">Signal</keyword>
<evidence type="ECO:0000256" key="2">
    <source>
        <dbReference type="SAM" id="SignalP"/>
    </source>
</evidence>
<feature type="region of interest" description="Disordered" evidence="1">
    <location>
        <begin position="20"/>
        <end position="116"/>
    </location>
</feature>
<dbReference type="OrthoDB" id="887022at2"/>
<evidence type="ECO:0000313" key="3">
    <source>
        <dbReference type="EMBL" id="SHL64655.1"/>
    </source>
</evidence>
<feature type="signal peptide" evidence="2">
    <location>
        <begin position="1"/>
        <end position="21"/>
    </location>
</feature>
<evidence type="ECO:0000313" key="4">
    <source>
        <dbReference type="Proteomes" id="UP000183947"/>
    </source>
</evidence>
<gene>
    <name evidence="3" type="ORF">SAMN02746009_03119</name>
</gene>
<keyword evidence="4" id="KW-1185">Reference proteome</keyword>
<evidence type="ECO:0000256" key="1">
    <source>
        <dbReference type="SAM" id="MobiDB-lite"/>
    </source>
</evidence>
<dbReference type="PROSITE" id="PS51257">
    <property type="entry name" value="PROKAR_LIPOPROTEIN"/>
    <property type="match status" value="1"/>
</dbReference>
<dbReference type="RefSeq" id="WP_073287052.1">
    <property type="nucleotide sequence ID" value="NZ_FRAS01000018.1"/>
</dbReference>